<protein>
    <submittedName>
        <fullName evidence="4">Uncharacterized protein LOC108558440</fullName>
    </submittedName>
</protein>
<keyword evidence="1" id="KW-0812">Transmembrane</keyword>
<dbReference type="GeneID" id="108558440"/>
<dbReference type="Proteomes" id="UP000695000">
    <property type="component" value="Unplaced"/>
</dbReference>
<keyword evidence="3" id="KW-1185">Reference proteome</keyword>
<proteinExistence type="predicted"/>
<reference evidence="4" key="1">
    <citation type="submission" date="2025-08" db="UniProtKB">
        <authorList>
            <consortium name="RefSeq"/>
        </authorList>
    </citation>
    <scope>IDENTIFICATION</scope>
    <source>
        <tissue evidence="4">Whole Larva</tissue>
    </source>
</reference>
<sequence>MFDKNHSRSSSRMDVFFGILLILATTTCEVLDSKNATETVPSVNQILCAPTNEFPKDNSSHNIRINQTILEHLAHHPQNFSEVGDLLHGCILPSPINNATVTDEPVKKSDEPKSQVELIQEGNNEDSRIDVSPPSHGRTPLVQGQLAAILAGVFVIIAVIGYVGLLSWRRFLENRYGNREMLVNEEEFYDPNDMRHFSI</sequence>
<evidence type="ECO:0000256" key="2">
    <source>
        <dbReference type="SAM" id="SignalP"/>
    </source>
</evidence>
<accession>A0ABM1M8E3</accession>
<gene>
    <name evidence="4" type="primary">LOC108558440</name>
</gene>
<evidence type="ECO:0000313" key="3">
    <source>
        <dbReference type="Proteomes" id="UP000695000"/>
    </source>
</evidence>
<feature type="signal peptide" evidence="2">
    <location>
        <begin position="1"/>
        <end position="28"/>
    </location>
</feature>
<keyword evidence="2" id="KW-0732">Signal</keyword>
<name>A0ABM1M8E3_NICVS</name>
<feature type="chain" id="PRO_5046296614" evidence="2">
    <location>
        <begin position="29"/>
        <end position="199"/>
    </location>
</feature>
<feature type="transmembrane region" description="Helical" evidence="1">
    <location>
        <begin position="146"/>
        <end position="168"/>
    </location>
</feature>
<keyword evidence="1" id="KW-1133">Transmembrane helix</keyword>
<keyword evidence="1" id="KW-0472">Membrane</keyword>
<evidence type="ECO:0000256" key="1">
    <source>
        <dbReference type="SAM" id="Phobius"/>
    </source>
</evidence>
<evidence type="ECO:0000313" key="4">
    <source>
        <dbReference type="RefSeq" id="XP_017770843.1"/>
    </source>
</evidence>
<dbReference type="RefSeq" id="XP_017770843.1">
    <property type="nucleotide sequence ID" value="XM_017915354.1"/>
</dbReference>
<organism evidence="3 4">
    <name type="scientific">Nicrophorus vespilloides</name>
    <name type="common">Boreal carrion beetle</name>
    <dbReference type="NCBI Taxonomy" id="110193"/>
    <lineage>
        <taxon>Eukaryota</taxon>
        <taxon>Metazoa</taxon>
        <taxon>Ecdysozoa</taxon>
        <taxon>Arthropoda</taxon>
        <taxon>Hexapoda</taxon>
        <taxon>Insecta</taxon>
        <taxon>Pterygota</taxon>
        <taxon>Neoptera</taxon>
        <taxon>Endopterygota</taxon>
        <taxon>Coleoptera</taxon>
        <taxon>Polyphaga</taxon>
        <taxon>Staphyliniformia</taxon>
        <taxon>Silphidae</taxon>
        <taxon>Nicrophorinae</taxon>
        <taxon>Nicrophorus</taxon>
    </lineage>
</organism>